<sequence>MSVGSIYKIEFPNGKNYIGLTSRSLEDRQKEHKICAKSDDTKCLYKALRKYEMVDTFELVEIDTADTLEELCEKEIGYILSYNSYYMDGNGYNMTYGGEGFNGYVYTEEDNRKNSERRKQYFEDNPEARETCSKAQKKRFENPEARKKSSESGIKRFENPDEREKHCIRMKKRFEDNPELRENLSELKKKYYEDNPEAIKKMSERRKQYFEDNPEARETCSKAQKKRFENPDERAKNTESSRNYWNRNETAKQNARDRTTKYHKEHPELGVAHGEIMKKKYEDNPEMRKKQSEAQKKRFENPEHKKKILDTRGKNKPFDVSKIDGTFIKTFNYVFEATEYLQKEHNITSLIKVGEVLNGNRNSSAGFVFKYKE</sequence>
<dbReference type="CDD" id="cd10443">
    <property type="entry name" value="GIY-YIG_HE_Tlr8p_PBC-V_like"/>
    <property type="match status" value="1"/>
</dbReference>
<dbReference type="AlphaFoldDB" id="A0A6C0J0I0"/>
<feature type="compositionally biased region" description="Basic and acidic residues" evidence="1">
    <location>
        <begin position="210"/>
        <end position="239"/>
    </location>
</feature>
<organism evidence="2">
    <name type="scientific">viral metagenome</name>
    <dbReference type="NCBI Taxonomy" id="1070528"/>
    <lineage>
        <taxon>unclassified sequences</taxon>
        <taxon>metagenomes</taxon>
        <taxon>organismal metagenomes</taxon>
    </lineage>
</organism>
<protein>
    <recommendedName>
        <fullName evidence="3">GIY-YIG domain-containing protein</fullName>
    </recommendedName>
</protein>
<evidence type="ECO:0000313" key="2">
    <source>
        <dbReference type="EMBL" id="QHT99164.1"/>
    </source>
</evidence>
<dbReference type="EMBL" id="MN740306">
    <property type="protein sequence ID" value="QHT99164.1"/>
    <property type="molecule type" value="Genomic_DNA"/>
</dbReference>
<feature type="region of interest" description="Disordered" evidence="1">
    <location>
        <begin position="210"/>
        <end position="261"/>
    </location>
</feature>
<feature type="compositionally biased region" description="Polar residues" evidence="1">
    <location>
        <begin position="240"/>
        <end position="253"/>
    </location>
</feature>
<proteinExistence type="predicted"/>
<evidence type="ECO:0008006" key="3">
    <source>
        <dbReference type="Google" id="ProtNLM"/>
    </source>
</evidence>
<evidence type="ECO:0000256" key="1">
    <source>
        <dbReference type="SAM" id="MobiDB-lite"/>
    </source>
</evidence>
<accession>A0A6C0J0I0</accession>
<feature type="region of interest" description="Disordered" evidence="1">
    <location>
        <begin position="112"/>
        <end position="162"/>
    </location>
</feature>
<reference evidence="2" key="1">
    <citation type="journal article" date="2020" name="Nature">
        <title>Giant virus diversity and host interactions through global metagenomics.</title>
        <authorList>
            <person name="Schulz F."/>
            <person name="Roux S."/>
            <person name="Paez-Espino D."/>
            <person name="Jungbluth S."/>
            <person name="Walsh D.A."/>
            <person name="Denef V.J."/>
            <person name="McMahon K.D."/>
            <person name="Konstantinidis K.T."/>
            <person name="Eloe-Fadrosh E.A."/>
            <person name="Kyrpides N.C."/>
            <person name="Woyke T."/>
        </authorList>
    </citation>
    <scope>NUCLEOTIDE SEQUENCE</scope>
    <source>
        <strain evidence="2">GVMAG-M-3300025699-48</strain>
    </source>
</reference>
<dbReference type="InterPro" id="IPR036388">
    <property type="entry name" value="WH-like_DNA-bd_sf"/>
</dbReference>
<name>A0A6C0J0I0_9ZZZZ</name>
<dbReference type="Gene3D" id="1.10.10.10">
    <property type="entry name" value="Winged helix-like DNA-binding domain superfamily/Winged helix DNA-binding domain"/>
    <property type="match status" value="1"/>
</dbReference>